<keyword evidence="18" id="KW-0732">Signal</keyword>
<name>A0A246K061_9SPHN</name>
<evidence type="ECO:0000256" key="11">
    <source>
        <dbReference type="ARBA" id="ARBA00023136"/>
    </source>
</evidence>
<keyword evidence="10 15" id="KW-0186">Copper</keyword>
<dbReference type="PANTHER" id="PTHR22888:SF9">
    <property type="entry name" value="CYTOCHROME C OXIDASE SUBUNIT 2"/>
    <property type="match status" value="1"/>
</dbReference>
<keyword evidence="9 17" id="KW-1133">Transmembrane helix</keyword>
<dbReference type="OrthoDB" id="9781261at2"/>
<keyword evidence="22" id="KW-1185">Reference proteome</keyword>
<keyword evidence="11 17" id="KW-0472">Membrane</keyword>
<evidence type="ECO:0000256" key="17">
    <source>
        <dbReference type="SAM" id="Phobius"/>
    </source>
</evidence>
<dbReference type="Gene3D" id="2.60.40.420">
    <property type="entry name" value="Cupredoxins - blue copper proteins"/>
    <property type="match status" value="1"/>
</dbReference>
<feature type="transmembrane region" description="Helical" evidence="17">
    <location>
        <begin position="149"/>
        <end position="171"/>
    </location>
</feature>
<dbReference type="Gene3D" id="1.10.287.90">
    <property type="match status" value="1"/>
</dbReference>
<evidence type="ECO:0000259" key="20">
    <source>
        <dbReference type="PROSITE" id="PS50999"/>
    </source>
</evidence>
<dbReference type="InterPro" id="IPR008972">
    <property type="entry name" value="Cupredoxin"/>
</dbReference>
<comment type="catalytic activity">
    <reaction evidence="13 15">
        <text>4 Fe(II)-[cytochrome c] + O2 + 8 H(+)(in) = 4 Fe(III)-[cytochrome c] + 2 H2O + 4 H(+)(out)</text>
        <dbReference type="Rhea" id="RHEA:11436"/>
        <dbReference type="Rhea" id="RHEA-COMP:10350"/>
        <dbReference type="Rhea" id="RHEA-COMP:14399"/>
        <dbReference type="ChEBI" id="CHEBI:15377"/>
        <dbReference type="ChEBI" id="CHEBI:15378"/>
        <dbReference type="ChEBI" id="CHEBI:15379"/>
        <dbReference type="ChEBI" id="CHEBI:29033"/>
        <dbReference type="ChEBI" id="CHEBI:29034"/>
        <dbReference type="EC" id="7.1.1.9"/>
    </reaction>
</comment>
<sequence>MKSLKTLVIAAALSLGAVSVGHAQAPAAAPAEAPVAATAANPAPIAADAAAPTAAPATTEAAVPAGDANYVPMKPTPGIGQPVAKGIDFQPQVSPVGEQAYWFNNVILLPVITVITLFVLGLLLWVVFRYRAKANPVPSKTTHNTFIEIIWTAIPVLILAVIAVPSIRLLAQQYEPPSKEALTIKVTGYQWYWGYAYPDQGIGEYVSKMLPEADAKAAGEPYQLAVDNRMVVPVGRQVKLIITGADVIHSFAVPAFWTKMDAVPGRANETTFTANKVGVFYGQCSELCGVDHGYMPIAVEVLPVDRWEAWVRSKGGNPAGPVTAVAAAAPAPAATPATTTTEAVPAAAPAAAPAATN</sequence>
<comment type="cofactor">
    <cofactor evidence="15">
        <name>Cu cation</name>
        <dbReference type="ChEBI" id="CHEBI:23378"/>
    </cofactor>
    <text evidence="15">Binds a copper A center.</text>
</comment>
<dbReference type="EC" id="7.1.1.9" evidence="15"/>
<dbReference type="EMBL" id="NISK01000001">
    <property type="protein sequence ID" value="OWQ98904.1"/>
    <property type="molecule type" value="Genomic_DNA"/>
</dbReference>
<evidence type="ECO:0000256" key="6">
    <source>
        <dbReference type="ARBA" id="ARBA00022723"/>
    </source>
</evidence>
<evidence type="ECO:0000256" key="8">
    <source>
        <dbReference type="ARBA" id="ARBA00022982"/>
    </source>
</evidence>
<evidence type="ECO:0000256" key="7">
    <source>
        <dbReference type="ARBA" id="ARBA00022967"/>
    </source>
</evidence>
<dbReference type="Pfam" id="PF00116">
    <property type="entry name" value="COX2"/>
    <property type="match status" value="1"/>
</dbReference>
<dbReference type="GO" id="GO:0016491">
    <property type="term" value="F:oxidoreductase activity"/>
    <property type="evidence" value="ECO:0007669"/>
    <property type="project" value="InterPro"/>
</dbReference>
<dbReference type="GO" id="GO:0005507">
    <property type="term" value="F:copper ion binding"/>
    <property type="evidence" value="ECO:0007669"/>
    <property type="project" value="InterPro"/>
</dbReference>
<comment type="similarity">
    <text evidence="2 14">Belongs to the cytochrome c oxidase subunit 2 family.</text>
</comment>
<evidence type="ECO:0000256" key="14">
    <source>
        <dbReference type="RuleBase" id="RU000456"/>
    </source>
</evidence>
<evidence type="ECO:0000256" key="2">
    <source>
        <dbReference type="ARBA" id="ARBA00007866"/>
    </source>
</evidence>
<comment type="caution">
    <text evidence="21">The sequence shown here is derived from an EMBL/GenBank/DDBJ whole genome shotgun (WGS) entry which is preliminary data.</text>
</comment>
<feature type="signal peptide" evidence="18">
    <location>
        <begin position="1"/>
        <end position="23"/>
    </location>
</feature>
<keyword evidence="3 14" id="KW-0813">Transport</keyword>
<protein>
    <recommendedName>
        <fullName evidence="15">Cytochrome c oxidase subunit 2</fullName>
        <ecNumber evidence="15">7.1.1.9</ecNumber>
    </recommendedName>
</protein>
<proteinExistence type="inferred from homology"/>
<comment type="function">
    <text evidence="12 15">Subunits I and II form the functional core of the enzyme complex. Electrons originating in cytochrome c are transferred via heme a and Cu(A) to the binuclear center formed by heme a3 and Cu(B).</text>
</comment>
<evidence type="ECO:0000256" key="13">
    <source>
        <dbReference type="ARBA" id="ARBA00047816"/>
    </source>
</evidence>
<dbReference type="SUPFAM" id="SSF81464">
    <property type="entry name" value="Cytochrome c oxidase subunit II-like, transmembrane region"/>
    <property type="match status" value="1"/>
</dbReference>
<evidence type="ECO:0000259" key="19">
    <source>
        <dbReference type="PROSITE" id="PS50857"/>
    </source>
</evidence>
<dbReference type="RefSeq" id="WP_088439463.1">
    <property type="nucleotide sequence ID" value="NZ_BMMC01000024.1"/>
</dbReference>
<evidence type="ECO:0000256" key="18">
    <source>
        <dbReference type="SAM" id="SignalP"/>
    </source>
</evidence>
<feature type="domain" description="Cytochrome oxidase subunit II copper A binding" evidence="19">
    <location>
        <begin position="179"/>
        <end position="313"/>
    </location>
</feature>
<dbReference type="InterPro" id="IPR002429">
    <property type="entry name" value="CcO_II-like_C"/>
</dbReference>
<evidence type="ECO:0000256" key="15">
    <source>
        <dbReference type="RuleBase" id="RU004024"/>
    </source>
</evidence>
<evidence type="ECO:0000256" key="3">
    <source>
        <dbReference type="ARBA" id="ARBA00022448"/>
    </source>
</evidence>
<keyword evidence="4 14" id="KW-0679">Respiratory chain</keyword>
<dbReference type="InterPro" id="IPR014222">
    <property type="entry name" value="Cyt_c_oxidase_su2"/>
</dbReference>
<feature type="transmembrane region" description="Helical" evidence="17">
    <location>
        <begin position="107"/>
        <end position="128"/>
    </location>
</feature>
<dbReference type="PROSITE" id="PS50999">
    <property type="entry name" value="COX2_TM"/>
    <property type="match status" value="1"/>
</dbReference>
<feature type="chain" id="PRO_5012806254" description="Cytochrome c oxidase subunit 2" evidence="18">
    <location>
        <begin position="24"/>
        <end position="357"/>
    </location>
</feature>
<keyword evidence="6 15" id="KW-0479">Metal-binding</keyword>
<organism evidence="21 22">
    <name type="scientific">Sphingopyxis bauzanensis</name>
    <dbReference type="NCBI Taxonomy" id="651663"/>
    <lineage>
        <taxon>Bacteria</taxon>
        <taxon>Pseudomonadati</taxon>
        <taxon>Pseudomonadota</taxon>
        <taxon>Alphaproteobacteria</taxon>
        <taxon>Sphingomonadales</taxon>
        <taxon>Sphingomonadaceae</taxon>
        <taxon>Sphingopyxis</taxon>
    </lineage>
</organism>
<dbReference type="CDD" id="cd13912">
    <property type="entry name" value="CcO_II_C"/>
    <property type="match status" value="1"/>
</dbReference>
<evidence type="ECO:0000256" key="12">
    <source>
        <dbReference type="ARBA" id="ARBA00024688"/>
    </source>
</evidence>
<dbReference type="NCBIfam" id="TIGR02866">
    <property type="entry name" value="CoxB"/>
    <property type="match status" value="1"/>
</dbReference>
<dbReference type="InterPro" id="IPR001505">
    <property type="entry name" value="Copper_CuA"/>
</dbReference>
<dbReference type="PROSITE" id="PS50857">
    <property type="entry name" value="COX2_CUA"/>
    <property type="match status" value="1"/>
</dbReference>
<dbReference type="PRINTS" id="PR01166">
    <property type="entry name" value="CYCOXIDASEII"/>
</dbReference>
<evidence type="ECO:0000256" key="9">
    <source>
        <dbReference type="ARBA" id="ARBA00022989"/>
    </source>
</evidence>
<evidence type="ECO:0000256" key="16">
    <source>
        <dbReference type="SAM" id="MobiDB-lite"/>
    </source>
</evidence>
<dbReference type="GO" id="GO:0005886">
    <property type="term" value="C:plasma membrane"/>
    <property type="evidence" value="ECO:0007669"/>
    <property type="project" value="UniProtKB-SubCell"/>
</dbReference>
<keyword evidence="8 14" id="KW-0249">Electron transport</keyword>
<dbReference type="InterPro" id="IPR036257">
    <property type="entry name" value="Cyt_c_oxidase_su2_TM_sf"/>
</dbReference>
<evidence type="ECO:0000256" key="5">
    <source>
        <dbReference type="ARBA" id="ARBA00022692"/>
    </source>
</evidence>
<evidence type="ECO:0000256" key="4">
    <source>
        <dbReference type="ARBA" id="ARBA00022660"/>
    </source>
</evidence>
<dbReference type="GO" id="GO:0042773">
    <property type="term" value="P:ATP synthesis coupled electron transport"/>
    <property type="evidence" value="ECO:0007669"/>
    <property type="project" value="TreeGrafter"/>
</dbReference>
<keyword evidence="5 14" id="KW-0812">Transmembrane</keyword>
<evidence type="ECO:0000256" key="1">
    <source>
        <dbReference type="ARBA" id="ARBA00004141"/>
    </source>
</evidence>
<dbReference type="AlphaFoldDB" id="A0A246K061"/>
<dbReference type="PROSITE" id="PS00078">
    <property type="entry name" value="COX2"/>
    <property type="match status" value="1"/>
</dbReference>
<dbReference type="Proteomes" id="UP000197361">
    <property type="component" value="Unassembled WGS sequence"/>
</dbReference>
<reference evidence="21 22" key="1">
    <citation type="journal article" date="2010" name="Int. J. Syst. Evol. Microbiol.">
        <title>Sphingopyxis bauzanensis sp. nov., a psychrophilic bacterium isolated from soil.</title>
        <authorList>
            <person name="Zhang D.C."/>
            <person name="Liu H.C."/>
            <person name="Xin Y.H."/>
            <person name="Zhou Y.G."/>
            <person name="Schinner F."/>
            <person name="Margesin R."/>
        </authorList>
    </citation>
    <scope>NUCLEOTIDE SEQUENCE [LARGE SCALE GENOMIC DNA]</scope>
    <source>
        <strain evidence="21 22">DSM 22271</strain>
    </source>
</reference>
<dbReference type="InterPro" id="IPR045187">
    <property type="entry name" value="CcO_II"/>
</dbReference>
<evidence type="ECO:0000256" key="10">
    <source>
        <dbReference type="ARBA" id="ARBA00023008"/>
    </source>
</evidence>
<feature type="region of interest" description="Disordered" evidence="16">
    <location>
        <begin position="336"/>
        <end position="357"/>
    </location>
</feature>
<dbReference type="InterPro" id="IPR034210">
    <property type="entry name" value="CcO_II_C"/>
</dbReference>
<comment type="subcellular location">
    <subcellularLocation>
        <location evidence="14">Cell membrane</location>
        <topology evidence="14">Multi-pass membrane protein</topology>
    </subcellularLocation>
    <subcellularLocation>
        <location evidence="1">Membrane</location>
        <topology evidence="1">Multi-pass membrane protein</topology>
    </subcellularLocation>
</comment>
<dbReference type="PANTHER" id="PTHR22888">
    <property type="entry name" value="CYTOCHROME C OXIDASE, SUBUNIT II"/>
    <property type="match status" value="1"/>
</dbReference>
<dbReference type="InterPro" id="IPR011759">
    <property type="entry name" value="Cyt_c_oxidase_su2_TM_dom"/>
</dbReference>
<evidence type="ECO:0000313" key="21">
    <source>
        <dbReference type="EMBL" id="OWQ98904.1"/>
    </source>
</evidence>
<evidence type="ECO:0000313" key="22">
    <source>
        <dbReference type="Proteomes" id="UP000197361"/>
    </source>
</evidence>
<accession>A0A246K061</accession>
<dbReference type="SUPFAM" id="SSF49503">
    <property type="entry name" value="Cupredoxins"/>
    <property type="match status" value="1"/>
</dbReference>
<feature type="domain" description="Cytochrome oxidase subunit II transmembrane region profile" evidence="20">
    <location>
        <begin position="81"/>
        <end position="177"/>
    </location>
</feature>
<dbReference type="GO" id="GO:0004129">
    <property type="term" value="F:cytochrome-c oxidase activity"/>
    <property type="evidence" value="ECO:0007669"/>
    <property type="project" value="UniProtKB-EC"/>
</dbReference>
<dbReference type="Pfam" id="PF02790">
    <property type="entry name" value="COX2_TM"/>
    <property type="match status" value="1"/>
</dbReference>
<keyword evidence="7" id="KW-1278">Translocase</keyword>
<gene>
    <name evidence="21" type="primary">coxB</name>
    <name evidence="21" type="ORF">CDQ92_01565</name>
</gene>